<dbReference type="InParanoid" id="L9LCC7"/>
<feature type="region of interest" description="Disordered" evidence="1">
    <location>
        <begin position="20"/>
        <end position="45"/>
    </location>
</feature>
<evidence type="ECO:0000313" key="2">
    <source>
        <dbReference type="EMBL" id="ELW72586.1"/>
    </source>
</evidence>
<reference evidence="3" key="2">
    <citation type="journal article" date="2013" name="Nat. Commun.">
        <title>Genome of the Chinese tree shrew.</title>
        <authorList>
            <person name="Fan Y."/>
            <person name="Huang Z.Y."/>
            <person name="Cao C.C."/>
            <person name="Chen C.S."/>
            <person name="Chen Y.X."/>
            <person name="Fan D.D."/>
            <person name="He J."/>
            <person name="Hou H.L."/>
            <person name="Hu L."/>
            <person name="Hu X.T."/>
            <person name="Jiang X.T."/>
            <person name="Lai R."/>
            <person name="Lang Y.S."/>
            <person name="Liang B."/>
            <person name="Liao S.G."/>
            <person name="Mu D."/>
            <person name="Ma Y.Y."/>
            <person name="Niu Y.Y."/>
            <person name="Sun X.Q."/>
            <person name="Xia J.Q."/>
            <person name="Xiao J."/>
            <person name="Xiong Z.Q."/>
            <person name="Xu L."/>
            <person name="Yang L."/>
            <person name="Zhang Y."/>
            <person name="Zhao W."/>
            <person name="Zhao X.D."/>
            <person name="Zheng Y.T."/>
            <person name="Zhou J.M."/>
            <person name="Zhu Y.B."/>
            <person name="Zhang G.J."/>
            <person name="Wang J."/>
            <person name="Yao Y.G."/>
        </authorList>
    </citation>
    <scope>NUCLEOTIDE SEQUENCE [LARGE SCALE GENOMIC DNA]</scope>
</reference>
<evidence type="ECO:0000256" key="1">
    <source>
        <dbReference type="SAM" id="MobiDB-lite"/>
    </source>
</evidence>
<sequence length="123" mass="12488">RYHSGYLADDEAGHSAYVTRSLCPTDPQQPQKGLGEPGTQSSPVELAQGLGGAQVGDAVSGSTGLRASGVLSSLKVSEAVPNPGLPDSKMQLITPTHYPPAPGGTTYEVPCWASLLTVAGLSA</sequence>
<feature type="non-terminal residue" evidence="2">
    <location>
        <position position="1"/>
    </location>
</feature>
<accession>L9LCC7</accession>
<gene>
    <name evidence="2" type="ORF">TREES_T100012814</name>
</gene>
<keyword evidence="3" id="KW-1185">Reference proteome</keyword>
<organism evidence="2 3">
    <name type="scientific">Tupaia chinensis</name>
    <name type="common">Chinese tree shrew</name>
    <name type="synonym">Tupaia belangeri chinensis</name>
    <dbReference type="NCBI Taxonomy" id="246437"/>
    <lineage>
        <taxon>Eukaryota</taxon>
        <taxon>Metazoa</taxon>
        <taxon>Chordata</taxon>
        <taxon>Craniata</taxon>
        <taxon>Vertebrata</taxon>
        <taxon>Euteleostomi</taxon>
        <taxon>Mammalia</taxon>
        <taxon>Eutheria</taxon>
        <taxon>Euarchontoglires</taxon>
        <taxon>Scandentia</taxon>
        <taxon>Tupaiidae</taxon>
        <taxon>Tupaia</taxon>
    </lineage>
</organism>
<evidence type="ECO:0000313" key="3">
    <source>
        <dbReference type="Proteomes" id="UP000011518"/>
    </source>
</evidence>
<dbReference type="Proteomes" id="UP000011518">
    <property type="component" value="Unassembled WGS sequence"/>
</dbReference>
<reference evidence="3" key="1">
    <citation type="submission" date="2012-07" db="EMBL/GenBank/DDBJ databases">
        <title>Genome of the Chinese tree shrew, a rising model animal genetically related to primates.</title>
        <authorList>
            <person name="Zhang G."/>
            <person name="Fan Y."/>
            <person name="Yao Y."/>
            <person name="Huang Z."/>
        </authorList>
    </citation>
    <scope>NUCLEOTIDE SEQUENCE [LARGE SCALE GENOMIC DNA]</scope>
</reference>
<protein>
    <submittedName>
        <fullName evidence="2">Uncharacterized protein</fullName>
    </submittedName>
</protein>
<proteinExistence type="predicted"/>
<dbReference type="AlphaFoldDB" id="L9LCC7"/>
<dbReference type="EMBL" id="KB320401">
    <property type="protein sequence ID" value="ELW72586.1"/>
    <property type="molecule type" value="Genomic_DNA"/>
</dbReference>
<name>L9LCC7_TUPCH</name>